<keyword evidence="6" id="KW-1185">Reference proteome</keyword>
<dbReference type="CDD" id="cd02440">
    <property type="entry name" value="AdoMet_MTases"/>
    <property type="match status" value="1"/>
</dbReference>
<comment type="caution">
    <text evidence="5">The sequence shown here is derived from an EMBL/GenBank/DDBJ whole genome shotgun (WGS) entry which is preliminary data.</text>
</comment>
<evidence type="ECO:0000259" key="4">
    <source>
        <dbReference type="Pfam" id="PF08241"/>
    </source>
</evidence>
<dbReference type="Gene3D" id="3.40.50.150">
    <property type="entry name" value="Vaccinia Virus protein VP39"/>
    <property type="match status" value="1"/>
</dbReference>
<evidence type="ECO:0000256" key="1">
    <source>
        <dbReference type="ARBA" id="ARBA00008361"/>
    </source>
</evidence>
<dbReference type="GO" id="GO:0032259">
    <property type="term" value="P:methylation"/>
    <property type="evidence" value="ECO:0007669"/>
    <property type="project" value="UniProtKB-KW"/>
</dbReference>
<sequence>MSKDHADFTNFATAYSLGRSGYPAHLIDMLMDDLEIRKNDQIVEFGAGTGLITRELSGKGLSVTALEPNKSMLALAPALPHVRYGEGSFEKSGLPGNSYKWAIAACAFDYSETKLALTEIHRILQDDGYFTIVTKRLLKDQNSILMDIEHIVRRYLPKSRIVTPLLPLFRYIPAGWHRFLYKLHATVAHTYLQRSNFAKLLSTGHFHQKIYHETKDIVSLTKVQYICLWKSRNKTFLASGERKFGIFIENLQHYLDKHAIEHIEMPYMYKAWSVKAR</sequence>
<evidence type="ECO:0000313" key="6">
    <source>
        <dbReference type="Proteomes" id="UP001594351"/>
    </source>
</evidence>
<accession>A0ABV6YWY8</accession>
<dbReference type="InterPro" id="IPR051052">
    <property type="entry name" value="Diverse_substrate_MTase"/>
</dbReference>
<dbReference type="InterPro" id="IPR013216">
    <property type="entry name" value="Methyltransf_11"/>
</dbReference>
<dbReference type="EMBL" id="JBHPBY010000108">
    <property type="protein sequence ID" value="MFC1850573.1"/>
    <property type="molecule type" value="Genomic_DNA"/>
</dbReference>
<feature type="domain" description="Methyltransferase type 11" evidence="4">
    <location>
        <begin position="44"/>
        <end position="131"/>
    </location>
</feature>
<gene>
    <name evidence="5" type="ORF">ACFL27_10310</name>
</gene>
<dbReference type="EC" id="2.1.1.-" evidence="5"/>
<keyword evidence="3 5" id="KW-0808">Transferase</keyword>
<dbReference type="InterPro" id="IPR029063">
    <property type="entry name" value="SAM-dependent_MTases_sf"/>
</dbReference>
<dbReference type="SUPFAM" id="SSF53335">
    <property type="entry name" value="S-adenosyl-L-methionine-dependent methyltransferases"/>
    <property type="match status" value="1"/>
</dbReference>
<evidence type="ECO:0000313" key="5">
    <source>
        <dbReference type="EMBL" id="MFC1850573.1"/>
    </source>
</evidence>
<dbReference type="Proteomes" id="UP001594351">
    <property type="component" value="Unassembled WGS sequence"/>
</dbReference>
<name>A0ABV6YWY8_UNCC1</name>
<proteinExistence type="inferred from homology"/>
<dbReference type="GO" id="GO:0008168">
    <property type="term" value="F:methyltransferase activity"/>
    <property type="evidence" value="ECO:0007669"/>
    <property type="project" value="UniProtKB-KW"/>
</dbReference>
<evidence type="ECO:0000256" key="2">
    <source>
        <dbReference type="ARBA" id="ARBA00022603"/>
    </source>
</evidence>
<dbReference type="PANTHER" id="PTHR44942">
    <property type="entry name" value="METHYLTRANSF_11 DOMAIN-CONTAINING PROTEIN"/>
    <property type="match status" value="1"/>
</dbReference>
<reference evidence="5 6" key="1">
    <citation type="submission" date="2024-09" db="EMBL/GenBank/DDBJ databases">
        <title>Laminarin stimulates single cell rates of sulfate reduction while oxygen inhibits transcriptomic activity in coastal marine sediment.</title>
        <authorList>
            <person name="Lindsay M."/>
            <person name="Orcutt B."/>
            <person name="Emerson D."/>
            <person name="Stepanauskas R."/>
            <person name="D'Angelo T."/>
        </authorList>
    </citation>
    <scope>NUCLEOTIDE SEQUENCE [LARGE SCALE GENOMIC DNA]</scope>
    <source>
        <strain evidence="5">SAG AM-311-K15</strain>
    </source>
</reference>
<evidence type="ECO:0000256" key="3">
    <source>
        <dbReference type="ARBA" id="ARBA00022679"/>
    </source>
</evidence>
<protein>
    <submittedName>
        <fullName evidence="5">Class I SAM-dependent methyltransferase</fullName>
        <ecNumber evidence="5">2.1.1.-</ecNumber>
    </submittedName>
</protein>
<keyword evidence="2 5" id="KW-0489">Methyltransferase</keyword>
<dbReference type="Pfam" id="PF08241">
    <property type="entry name" value="Methyltransf_11"/>
    <property type="match status" value="1"/>
</dbReference>
<dbReference type="PANTHER" id="PTHR44942:SF4">
    <property type="entry name" value="METHYLTRANSFERASE TYPE 11 DOMAIN-CONTAINING PROTEIN"/>
    <property type="match status" value="1"/>
</dbReference>
<comment type="similarity">
    <text evidence="1">Belongs to the methyltransferase superfamily.</text>
</comment>
<organism evidence="5 6">
    <name type="scientific">candidate division CSSED10-310 bacterium</name>
    <dbReference type="NCBI Taxonomy" id="2855610"/>
    <lineage>
        <taxon>Bacteria</taxon>
        <taxon>Bacteria division CSSED10-310</taxon>
    </lineage>
</organism>